<accession>A0AAD4AE56</accession>
<reference evidence="1" key="2">
    <citation type="submission" date="2015-03" db="EMBL/GenBank/DDBJ databases">
        <title>Genome sequence of Pseudoalteromonas citrea.</title>
        <authorList>
            <person name="Xie B.-B."/>
            <person name="Rong J.-C."/>
            <person name="Qin Q.-L."/>
            <person name="Zhang Y.-Z."/>
        </authorList>
    </citation>
    <scope>NUCLEOTIDE SEQUENCE</scope>
    <source>
        <strain evidence="1">DSM 8771</strain>
    </source>
</reference>
<name>A0AAD4AE56_9GAMM</name>
<dbReference type="AlphaFoldDB" id="A0AAD4AE56"/>
<gene>
    <name evidence="1" type="ORF">PCIT_b0236</name>
</gene>
<protein>
    <submittedName>
        <fullName evidence="1">Uncharacterized protein</fullName>
    </submittedName>
</protein>
<evidence type="ECO:0000313" key="2">
    <source>
        <dbReference type="Proteomes" id="UP000016487"/>
    </source>
</evidence>
<dbReference type="Proteomes" id="UP000016487">
    <property type="component" value="Unassembled WGS sequence"/>
</dbReference>
<reference evidence="1" key="1">
    <citation type="journal article" date="2012" name="J. Bacteriol.">
        <title>Genome sequences of type strains of seven species of the marine bacterium Pseudoalteromonas.</title>
        <authorList>
            <person name="Xie B.B."/>
            <person name="Shu Y.L."/>
            <person name="Qin Q.L."/>
            <person name="Rong J.C."/>
            <person name="Zhang X.Y."/>
            <person name="Chen X.L."/>
            <person name="Shi M."/>
            <person name="He H.L."/>
            <person name="Zhou B.C."/>
            <person name="Zhang Y.Z."/>
        </authorList>
    </citation>
    <scope>NUCLEOTIDE SEQUENCE</scope>
    <source>
        <strain evidence="1">DSM 8771</strain>
    </source>
</reference>
<evidence type="ECO:0000313" key="1">
    <source>
        <dbReference type="EMBL" id="KAF7764279.1"/>
    </source>
</evidence>
<proteinExistence type="predicted"/>
<organism evidence="1 2">
    <name type="scientific">Pseudoalteromonas citrea</name>
    <dbReference type="NCBI Taxonomy" id="43655"/>
    <lineage>
        <taxon>Bacteria</taxon>
        <taxon>Pseudomonadati</taxon>
        <taxon>Pseudomonadota</taxon>
        <taxon>Gammaproteobacteria</taxon>
        <taxon>Alteromonadales</taxon>
        <taxon>Pseudoalteromonadaceae</taxon>
        <taxon>Pseudoalteromonas</taxon>
    </lineage>
</organism>
<dbReference type="EMBL" id="AHBZ03000027">
    <property type="protein sequence ID" value="KAF7764279.1"/>
    <property type="molecule type" value="Genomic_DNA"/>
</dbReference>
<comment type="caution">
    <text evidence="1">The sequence shown here is derived from an EMBL/GenBank/DDBJ whole genome shotgun (WGS) entry which is preliminary data.</text>
</comment>
<sequence length="55" mass="5917">MSAAVCKNTKLKRAGLFGLLLGCVLMGSSFYGDFWQMDGCLDSGGSYNETLKVCE</sequence>